<gene>
    <name evidence="2" type="ORF">VitviT2T_005071</name>
</gene>
<evidence type="ECO:0000256" key="1">
    <source>
        <dbReference type="SAM" id="MobiDB-lite"/>
    </source>
</evidence>
<dbReference type="EMBL" id="CP126651">
    <property type="protein sequence ID" value="WJZ85544.1"/>
    <property type="molecule type" value="Genomic_DNA"/>
</dbReference>
<protein>
    <recommendedName>
        <fullName evidence="4">MBD domain-containing protein</fullName>
    </recommendedName>
</protein>
<keyword evidence="3" id="KW-1185">Reference proteome</keyword>
<proteinExistence type="predicted"/>
<feature type="compositionally biased region" description="Polar residues" evidence="1">
    <location>
        <begin position="253"/>
        <end position="271"/>
    </location>
</feature>
<sequence length="279" mass="31115">MKVTCKSASSDRLHDPRKTIYGLKGSITNGPIGEDWPDPLPKGWVLKKYRNGKYRAHNERTGQTFHTKKDLLRYVHYAETILPLYNERDNKINHEALTSHGPPKAIGHHNEGVSYKISDDERNMESDDDDDDGMYNGIDFSQGIWSVDVEIIERKLDRTIDSGLISTIDVQNTLSESVNDTDTFLALTSHGPPKATDHNEGNSYKIYDDEKNMEKASNDEEGNIDRGFNGGWGMLVELDEGNSESTIENGLSSVTDVLNTSSGSSSDTNKVASKEEDEN</sequence>
<name>A0ABY9BRU6_VITVI</name>
<evidence type="ECO:0000313" key="2">
    <source>
        <dbReference type="EMBL" id="WJZ85544.1"/>
    </source>
</evidence>
<evidence type="ECO:0008006" key="4">
    <source>
        <dbReference type="Google" id="ProtNLM"/>
    </source>
</evidence>
<feature type="region of interest" description="Disordered" evidence="1">
    <location>
        <begin position="253"/>
        <end position="279"/>
    </location>
</feature>
<dbReference type="Proteomes" id="UP001227230">
    <property type="component" value="Chromosome 4"/>
</dbReference>
<reference evidence="2 3" key="1">
    <citation type="journal article" date="2023" name="Hortic Res">
        <title>The complete reference genome for grapevine (Vitis vinifera L.) genetics and breeding.</title>
        <authorList>
            <person name="Shi X."/>
            <person name="Cao S."/>
            <person name="Wang X."/>
            <person name="Huang S."/>
            <person name="Wang Y."/>
            <person name="Liu Z."/>
            <person name="Liu W."/>
            <person name="Leng X."/>
            <person name="Peng Y."/>
            <person name="Wang N."/>
            <person name="Wang Y."/>
            <person name="Ma Z."/>
            <person name="Xu X."/>
            <person name="Zhang F."/>
            <person name="Xue H."/>
            <person name="Zhong H."/>
            <person name="Wang Y."/>
            <person name="Zhang K."/>
            <person name="Velt A."/>
            <person name="Avia K."/>
            <person name="Holtgrawe D."/>
            <person name="Grimplet J."/>
            <person name="Matus J.T."/>
            <person name="Ware D."/>
            <person name="Wu X."/>
            <person name="Wang H."/>
            <person name="Liu C."/>
            <person name="Fang Y."/>
            <person name="Rustenholz C."/>
            <person name="Cheng Z."/>
            <person name="Xiao H."/>
            <person name="Zhou Y."/>
        </authorList>
    </citation>
    <scope>NUCLEOTIDE SEQUENCE [LARGE SCALE GENOMIC DNA]</scope>
    <source>
        <strain evidence="3">cv. Pinot noir / PN40024</strain>
        <tissue evidence="2">Leaf</tissue>
    </source>
</reference>
<organism evidence="2 3">
    <name type="scientific">Vitis vinifera</name>
    <name type="common">Grape</name>
    <dbReference type="NCBI Taxonomy" id="29760"/>
    <lineage>
        <taxon>Eukaryota</taxon>
        <taxon>Viridiplantae</taxon>
        <taxon>Streptophyta</taxon>
        <taxon>Embryophyta</taxon>
        <taxon>Tracheophyta</taxon>
        <taxon>Spermatophyta</taxon>
        <taxon>Magnoliopsida</taxon>
        <taxon>eudicotyledons</taxon>
        <taxon>Gunneridae</taxon>
        <taxon>Pentapetalae</taxon>
        <taxon>rosids</taxon>
        <taxon>Vitales</taxon>
        <taxon>Vitaceae</taxon>
        <taxon>Viteae</taxon>
        <taxon>Vitis</taxon>
    </lineage>
</organism>
<evidence type="ECO:0000313" key="3">
    <source>
        <dbReference type="Proteomes" id="UP001227230"/>
    </source>
</evidence>
<accession>A0ABY9BRU6</accession>